<dbReference type="Proteomes" id="UP000005707">
    <property type="component" value="Unassembled WGS sequence"/>
</dbReference>
<keyword evidence="3" id="KW-1185">Reference proteome</keyword>
<dbReference type="STRING" id="1033810.HLPCO_000295"/>
<proteinExistence type="predicted"/>
<comment type="caution">
    <text evidence="2">The sequence shown here is derived from an EMBL/GenBank/DDBJ whole genome shotgun (WGS) entry which is preliminary data.</text>
</comment>
<dbReference type="EMBL" id="AFNU02000001">
    <property type="protein sequence ID" value="ERJ13629.1"/>
    <property type="molecule type" value="Genomic_DNA"/>
</dbReference>
<gene>
    <name evidence="2" type="ORF">HLPCO_000295</name>
</gene>
<keyword evidence="1" id="KW-0472">Membrane</keyword>
<keyword evidence="1" id="KW-0812">Transmembrane</keyword>
<keyword evidence="1" id="KW-1133">Transmembrane helix</keyword>
<name>U2FRN9_9MOLU</name>
<evidence type="ECO:0000313" key="2">
    <source>
        <dbReference type="EMBL" id="ERJ13629.1"/>
    </source>
</evidence>
<reference evidence="2 3" key="2">
    <citation type="journal article" date="2013" name="PLoS ONE">
        <title>INDIGO - INtegrated Data Warehouse of MIcrobial GenOmes with Examples from the Red Sea Extremophiles.</title>
        <authorList>
            <person name="Alam I."/>
            <person name="Antunes A."/>
            <person name="Kamau A.A."/>
            <person name="Ba Alawi W."/>
            <person name="Kalkatawi M."/>
            <person name="Stingl U."/>
            <person name="Bajic V.B."/>
        </authorList>
    </citation>
    <scope>NUCLEOTIDE SEQUENCE [LARGE SCALE GENOMIC DNA]</scope>
    <source>
        <strain evidence="2 3">SSD-17B</strain>
    </source>
</reference>
<reference evidence="2 3" key="1">
    <citation type="journal article" date="2011" name="J. Bacteriol.">
        <title>Genome sequence of Haloplasma contractile, an unusual contractile bacterium from a deep-sea anoxic brine lake.</title>
        <authorList>
            <person name="Antunes A."/>
            <person name="Alam I."/>
            <person name="El Dorry H."/>
            <person name="Siam R."/>
            <person name="Robertson A."/>
            <person name="Bajic V.B."/>
            <person name="Stingl U."/>
        </authorList>
    </citation>
    <scope>NUCLEOTIDE SEQUENCE [LARGE SCALE GENOMIC DNA]</scope>
    <source>
        <strain evidence="2 3">SSD-17B</strain>
    </source>
</reference>
<evidence type="ECO:0000256" key="1">
    <source>
        <dbReference type="SAM" id="Phobius"/>
    </source>
</evidence>
<accession>U2FRN9</accession>
<dbReference type="RefSeq" id="WP_008826266.1">
    <property type="nucleotide sequence ID" value="NZ_AFNU02000001.1"/>
</dbReference>
<evidence type="ECO:0000313" key="3">
    <source>
        <dbReference type="Proteomes" id="UP000005707"/>
    </source>
</evidence>
<organism evidence="2 3">
    <name type="scientific">Haloplasma contractile SSD-17B</name>
    <dbReference type="NCBI Taxonomy" id="1033810"/>
    <lineage>
        <taxon>Bacteria</taxon>
        <taxon>Bacillati</taxon>
        <taxon>Mycoplasmatota</taxon>
        <taxon>Mollicutes</taxon>
        <taxon>Haloplasmatales</taxon>
        <taxon>Haloplasmataceae</taxon>
        <taxon>Haloplasma</taxon>
    </lineage>
</organism>
<dbReference type="AlphaFoldDB" id="U2FRN9"/>
<dbReference type="InParanoid" id="U2FRN9"/>
<dbReference type="OrthoDB" id="9810874at2"/>
<protein>
    <submittedName>
        <fullName evidence="2">YtxH-like protein</fullName>
    </submittedName>
</protein>
<feature type="transmembrane region" description="Helical" evidence="1">
    <location>
        <begin position="6"/>
        <end position="27"/>
    </location>
</feature>
<sequence>MNFVSIIYSILGVFLIGAISVITYYAIDFLKNYNKTISQADITIKLAESSFMELDLLIDNLSSKMNSIEHFFEAIDQSGKSLNAVNGKFEDVSKIIERYPSGVIAALVVLLKIERIDDLGRLFAVKTMKTESEGNKEMNNMLKDFVKGAVVGGLAVALLTPKTGKEVREIALKKLDELSEKAKEIEFDDVREGIFNKIEELKEYVKTGNKEDIINKVFEEIKDLYEKIKHYLTDVSESAKEKLNY</sequence>